<dbReference type="STRING" id="365044.Pnap_2509"/>
<name>A1VQ85_POLNA</name>
<feature type="domain" description="Bacterial virulence protein VirB8" evidence="6">
    <location>
        <begin position="10"/>
        <end position="215"/>
    </location>
</feature>
<keyword evidence="3 5" id="KW-1133">Transmembrane helix</keyword>
<evidence type="ECO:0000259" key="6">
    <source>
        <dbReference type="Pfam" id="PF04335"/>
    </source>
</evidence>
<keyword evidence="8" id="KW-1185">Reference proteome</keyword>
<evidence type="ECO:0000256" key="2">
    <source>
        <dbReference type="ARBA" id="ARBA00022692"/>
    </source>
</evidence>
<organism evidence="7 8">
    <name type="scientific">Polaromonas naphthalenivorans (strain CJ2)</name>
    <dbReference type="NCBI Taxonomy" id="365044"/>
    <lineage>
        <taxon>Bacteria</taxon>
        <taxon>Pseudomonadati</taxon>
        <taxon>Pseudomonadota</taxon>
        <taxon>Betaproteobacteria</taxon>
        <taxon>Burkholderiales</taxon>
        <taxon>Comamonadaceae</taxon>
        <taxon>Polaromonas</taxon>
    </lineage>
</organism>
<gene>
    <name evidence="7" type="ordered locus">Pnap_2509</name>
</gene>
<dbReference type="Pfam" id="PF04335">
    <property type="entry name" value="VirB8"/>
    <property type="match status" value="1"/>
</dbReference>
<comment type="subcellular location">
    <subcellularLocation>
        <location evidence="1">Membrane</location>
        <topology evidence="1">Single-pass membrane protein</topology>
    </subcellularLocation>
</comment>
<proteinExistence type="predicted"/>
<dbReference type="KEGG" id="pna:Pnap_2509"/>
<evidence type="ECO:0000256" key="5">
    <source>
        <dbReference type="SAM" id="Phobius"/>
    </source>
</evidence>
<protein>
    <submittedName>
        <fullName evidence="7">Conjugal transfer protein</fullName>
    </submittedName>
</protein>
<dbReference type="AlphaFoldDB" id="A1VQ85"/>
<dbReference type="HOGENOM" id="CLU_076026_1_0_4"/>
<keyword evidence="2 5" id="KW-0812">Transmembrane</keyword>
<sequence length="217" mass="23522">MSKQNPYLNARREWDERYGGLISRARNWQLIAAGSLAVAVVAVVGIAFIGSQSKIQPFVVVTDQLGSPVAVARPAPVAKSDFDKRLMVAQLAAFIKDVRSMLPDAVAQQVTLNRVYAMAGRDVAGFLNDFFKDNSPFSVDGSVTRVDISSVIPQGGEAYQVSWVETKARPGATSVAEHWKAVVTVGVDAKLAENPKVALWNPFGIYVKSISWTKEAL</sequence>
<dbReference type="eggNOG" id="COG3701">
    <property type="taxonomic scope" value="Bacteria"/>
</dbReference>
<evidence type="ECO:0000313" key="8">
    <source>
        <dbReference type="Proteomes" id="UP000000644"/>
    </source>
</evidence>
<evidence type="ECO:0000313" key="7">
    <source>
        <dbReference type="EMBL" id="ABM37813.1"/>
    </source>
</evidence>
<evidence type="ECO:0000256" key="3">
    <source>
        <dbReference type="ARBA" id="ARBA00022989"/>
    </source>
</evidence>
<reference evidence="8" key="1">
    <citation type="journal article" date="2009" name="Environ. Microbiol.">
        <title>The genome of Polaromonas naphthalenivorans strain CJ2, isolated from coal tar-contaminated sediment, reveals physiological and metabolic versatility and evolution through extensive horizontal gene transfer.</title>
        <authorList>
            <person name="Yagi J.M."/>
            <person name="Sims D."/>
            <person name="Brettin T."/>
            <person name="Bruce D."/>
            <person name="Madsen E.L."/>
        </authorList>
    </citation>
    <scope>NUCLEOTIDE SEQUENCE [LARGE SCALE GENOMIC DNA]</scope>
    <source>
        <strain evidence="8">CJ2</strain>
    </source>
</reference>
<dbReference type="GO" id="GO:0016020">
    <property type="term" value="C:membrane"/>
    <property type="evidence" value="ECO:0007669"/>
    <property type="project" value="UniProtKB-SubCell"/>
</dbReference>
<dbReference type="Gene3D" id="3.10.450.230">
    <property type="entry name" value="VirB8 protein"/>
    <property type="match status" value="1"/>
</dbReference>
<dbReference type="InterPro" id="IPR007430">
    <property type="entry name" value="VirB8"/>
</dbReference>
<dbReference type="Proteomes" id="UP000000644">
    <property type="component" value="Chromosome"/>
</dbReference>
<keyword evidence="4 5" id="KW-0472">Membrane</keyword>
<dbReference type="InterPro" id="IPR032710">
    <property type="entry name" value="NTF2-like_dom_sf"/>
</dbReference>
<dbReference type="EMBL" id="CP000529">
    <property type="protein sequence ID" value="ABM37813.1"/>
    <property type="molecule type" value="Genomic_DNA"/>
</dbReference>
<dbReference type="InterPro" id="IPR035658">
    <property type="entry name" value="TrbF"/>
</dbReference>
<feature type="transmembrane region" description="Helical" evidence="5">
    <location>
        <begin position="28"/>
        <end position="49"/>
    </location>
</feature>
<evidence type="ECO:0000256" key="4">
    <source>
        <dbReference type="ARBA" id="ARBA00023136"/>
    </source>
</evidence>
<accession>A1VQ85</accession>
<dbReference type="RefSeq" id="WP_011801891.1">
    <property type="nucleotide sequence ID" value="NC_008781.1"/>
</dbReference>
<evidence type="ECO:0000256" key="1">
    <source>
        <dbReference type="ARBA" id="ARBA00004167"/>
    </source>
</evidence>
<dbReference type="SUPFAM" id="SSF54427">
    <property type="entry name" value="NTF2-like"/>
    <property type="match status" value="1"/>
</dbReference>
<dbReference type="CDD" id="cd16425">
    <property type="entry name" value="TrbF"/>
    <property type="match status" value="1"/>
</dbReference>